<sequence length="89" mass="10071">MTRKSLCRDIQSVHQRLSLRQGQFQLTNEQSKAALKEISPYWLIGGGLCAGVMAGVIGWRKIYTVTNAGFSLYPFLTRCARRLMSTHHD</sequence>
<evidence type="ECO:0000256" key="1">
    <source>
        <dbReference type="SAM" id="Phobius"/>
    </source>
</evidence>
<dbReference type="RefSeq" id="WP_090728650.1">
    <property type="nucleotide sequence ID" value="NZ_FOOU01000009.1"/>
</dbReference>
<gene>
    <name evidence="2" type="ORF">SAMN05216175_109113</name>
</gene>
<dbReference type="Proteomes" id="UP000198623">
    <property type="component" value="Unassembled WGS sequence"/>
</dbReference>
<dbReference type="STRING" id="1045558.SAMN05216175_109113"/>
<reference evidence="3" key="1">
    <citation type="submission" date="2016-10" db="EMBL/GenBank/DDBJ databases">
        <authorList>
            <person name="Varghese N."/>
            <person name="Submissions S."/>
        </authorList>
    </citation>
    <scope>NUCLEOTIDE SEQUENCE [LARGE SCALE GENOMIC DNA]</scope>
    <source>
        <strain evidence="3">CGMCC 1.10971</strain>
    </source>
</reference>
<keyword evidence="1" id="KW-1133">Transmembrane helix</keyword>
<evidence type="ECO:0000313" key="3">
    <source>
        <dbReference type="Proteomes" id="UP000198623"/>
    </source>
</evidence>
<keyword evidence="3" id="KW-1185">Reference proteome</keyword>
<accession>A0A1I2T949</accession>
<organism evidence="2 3">
    <name type="scientific">Neptunomonas qingdaonensis</name>
    <dbReference type="NCBI Taxonomy" id="1045558"/>
    <lineage>
        <taxon>Bacteria</taxon>
        <taxon>Pseudomonadati</taxon>
        <taxon>Pseudomonadota</taxon>
        <taxon>Gammaproteobacteria</taxon>
        <taxon>Oceanospirillales</taxon>
        <taxon>Oceanospirillaceae</taxon>
        <taxon>Neptunomonas</taxon>
    </lineage>
</organism>
<proteinExistence type="predicted"/>
<feature type="transmembrane region" description="Helical" evidence="1">
    <location>
        <begin position="41"/>
        <end position="59"/>
    </location>
</feature>
<keyword evidence="1" id="KW-0812">Transmembrane</keyword>
<dbReference type="OrthoDB" id="7031345at2"/>
<protein>
    <submittedName>
        <fullName evidence="2">Uncharacterized protein</fullName>
    </submittedName>
</protein>
<keyword evidence="1" id="KW-0472">Membrane</keyword>
<name>A0A1I2T949_9GAMM</name>
<dbReference type="EMBL" id="FOOU01000009">
    <property type="protein sequence ID" value="SFG60609.1"/>
    <property type="molecule type" value="Genomic_DNA"/>
</dbReference>
<evidence type="ECO:0000313" key="2">
    <source>
        <dbReference type="EMBL" id="SFG60609.1"/>
    </source>
</evidence>
<dbReference type="AlphaFoldDB" id="A0A1I2T949"/>